<dbReference type="AlphaFoldDB" id="A0A6P8SC37"/>
<protein>
    <submittedName>
        <fullName evidence="5">Neural proliferation differentiation and control protein 1</fullName>
    </submittedName>
</protein>
<feature type="transmembrane region" description="Helical" evidence="2">
    <location>
        <begin position="151"/>
        <end position="176"/>
    </location>
</feature>
<accession>A0A6P8SC37</accession>
<dbReference type="KEGG" id="gsh:117367422"/>
<gene>
    <name evidence="5" type="primary">NPDC1</name>
</gene>
<keyword evidence="4" id="KW-1185">Reference proteome</keyword>
<evidence type="ECO:0000256" key="2">
    <source>
        <dbReference type="SAM" id="Phobius"/>
    </source>
</evidence>
<evidence type="ECO:0000256" key="1">
    <source>
        <dbReference type="SAM" id="MobiDB-lite"/>
    </source>
</evidence>
<feature type="compositionally biased region" description="Low complexity" evidence="1">
    <location>
        <begin position="216"/>
        <end position="227"/>
    </location>
</feature>
<keyword evidence="2" id="KW-1133">Transmembrane helix</keyword>
<feature type="signal peptide" evidence="3">
    <location>
        <begin position="1"/>
        <end position="32"/>
    </location>
</feature>
<dbReference type="RefSeq" id="XP_033815829.1">
    <property type="nucleotide sequence ID" value="XM_033959938.1"/>
</dbReference>
<keyword evidence="3" id="KW-0732">Signal</keyword>
<evidence type="ECO:0000313" key="4">
    <source>
        <dbReference type="Proteomes" id="UP000515159"/>
    </source>
</evidence>
<feature type="compositionally biased region" description="Polar residues" evidence="1">
    <location>
        <begin position="129"/>
        <end position="139"/>
    </location>
</feature>
<feature type="compositionally biased region" description="Basic and acidic residues" evidence="1">
    <location>
        <begin position="230"/>
        <end position="239"/>
    </location>
</feature>
<organism evidence="4 5">
    <name type="scientific">Geotrypetes seraphini</name>
    <name type="common">Gaboon caecilian</name>
    <name type="synonym">Caecilia seraphini</name>
    <dbReference type="NCBI Taxonomy" id="260995"/>
    <lineage>
        <taxon>Eukaryota</taxon>
        <taxon>Metazoa</taxon>
        <taxon>Chordata</taxon>
        <taxon>Craniata</taxon>
        <taxon>Vertebrata</taxon>
        <taxon>Euteleostomi</taxon>
        <taxon>Amphibia</taxon>
        <taxon>Gymnophiona</taxon>
        <taxon>Geotrypetes</taxon>
    </lineage>
</organism>
<dbReference type="GeneID" id="117367422"/>
<name>A0A6P8SC37_GEOSA</name>
<dbReference type="InParanoid" id="A0A6P8SC37"/>
<evidence type="ECO:0000256" key="3">
    <source>
        <dbReference type="SAM" id="SignalP"/>
    </source>
</evidence>
<dbReference type="PANTHER" id="PTHR23352:SF2">
    <property type="entry name" value="NEURAL PROLIFERATION DIFFERENTIATION AND CONTROL PROTEIN 1"/>
    <property type="match status" value="1"/>
</dbReference>
<feature type="region of interest" description="Disordered" evidence="1">
    <location>
        <begin position="190"/>
        <end position="288"/>
    </location>
</feature>
<sequence>MVVEREAAACRLRAFLLCRLALAAWLLNGAVASPSADSCPRNLDCTLKKREFCSPGSESCGPCLKYFMEDIHGNCIPERNNHAKKSSLTSDDDKIDYLAFLLDKQATQLSNDAPLVESSGKNQAVKPNATDQPIASTKGSPRDSHAPFSDAILLGLVIACTTAGLTALIVAALCWCRLKKEIRLAQKTDYTAQKAPGPPPYDKTSPDDKKLAQSAQMYHYQHQKQQMLSMEKHKEEPKLPDSATTSDEENEDGDFTVYECPGLAPTGEMEVKNPLFDDSSLHPSPKSQ</sequence>
<dbReference type="Proteomes" id="UP000515159">
    <property type="component" value="Chromosome 10"/>
</dbReference>
<dbReference type="FunCoup" id="A0A6P8SC37">
    <property type="interactions" value="460"/>
</dbReference>
<dbReference type="GO" id="GO:0016020">
    <property type="term" value="C:membrane"/>
    <property type="evidence" value="ECO:0007669"/>
    <property type="project" value="InterPro"/>
</dbReference>
<dbReference type="CTD" id="56654"/>
<dbReference type="Pfam" id="PF06809">
    <property type="entry name" value="NPDC1"/>
    <property type="match status" value="2"/>
</dbReference>
<proteinExistence type="predicted"/>
<keyword evidence="2" id="KW-0812">Transmembrane</keyword>
<dbReference type="InterPro" id="IPR009635">
    <property type="entry name" value="NPDC1"/>
</dbReference>
<evidence type="ECO:0000313" key="5">
    <source>
        <dbReference type="RefSeq" id="XP_033815829.1"/>
    </source>
</evidence>
<keyword evidence="2" id="KW-0472">Membrane</keyword>
<dbReference type="OrthoDB" id="6270617at2759"/>
<reference evidence="5" key="1">
    <citation type="submission" date="2025-08" db="UniProtKB">
        <authorList>
            <consortium name="RefSeq"/>
        </authorList>
    </citation>
    <scope>IDENTIFICATION</scope>
</reference>
<dbReference type="PANTHER" id="PTHR23352">
    <property type="entry name" value="NEURAL PROLIFERATION DIFFERENTIATION AND CONTROL PROTEIN-1 NPDC-1 PROTEIN"/>
    <property type="match status" value="1"/>
</dbReference>
<feature type="region of interest" description="Disordered" evidence="1">
    <location>
        <begin position="116"/>
        <end position="143"/>
    </location>
</feature>
<feature type="chain" id="PRO_5028174970" evidence="3">
    <location>
        <begin position="33"/>
        <end position="288"/>
    </location>
</feature>